<proteinExistence type="predicted"/>
<feature type="region of interest" description="Disordered" evidence="1">
    <location>
        <begin position="97"/>
        <end position="136"/>
    </location>
</feature>
<dbReference type="Proteomes" id="UP000789405">
    <property type="component" value="Unassembled WGS sequence"/>
</dbReference>
<evidence type="ECO:0000313" key="3">
    <source>
        <dbReference type="EMBL" id="CAG8505495.1"/>
    </source>
</evidence>
<dbReference type="EMBL" id="CAJVPY010001060">
    <property type="protein sequence ID" value="CAG8505495.1"/>
    <property type="molecule type" value="Genomic_DNA"/>
</dbReference>
<reference evidence="3" key="1">
    <citation type="submission" date="2021-06" db="EMBL/GenBank/DDBJ databases">
        <authorList>
            <person name="Kallberg Y."/>
            <person name="Tangrot J."/>
            <person name="Rosling A."/>
        </authorList>
    </citation>
    <scope>NUCLEOTIDE SEQUENCE</scope>
    <source>
        <strain evidence="3">MA453B</strain>
    </source>
</reference>
<protein>
    <submittedName>
        <fullName evidence="3">11743_t:CDS:1</fullName>
    </submittedName>
</protein>
<evidence type="ECO:0000259" key="2">
    <source>
        <dbReference type="PROSITE" id="PS50048"/>
    </source>
</evidence>
<evidence type="ECO:0000256" key="1">
    <source>
        <dbReference type="SAM" id="MobiDB-lite"/>
    </source>
</evidence>
<feature type="compositionally biased region" description="Low complexity" evidence="1">
    <location>
        <begin position="1"/>
        <end position="10"/>
    </location>
</feature>
<dbReference type="SUPFAM" id="SSF57701">
    <property type="entry name" value="Zn2/Cys6 DNA-binding domain"/>
    <property type="match status" value="1"/>
</dbReference>
<comment type="caution">
    <text evidence="3">The sequence shown here is derived from an EMBL/GenBank/DDBJ whole genome shotgun (WGS) entry which is preliminary data.</text>
</comment>
<gene>
    <name evidence="3" type="ORF">DERYTH_LOCUS3118</name>
</gene>
<name>A0A9N8ZS98_9GLOM</name>
<feature type="domain" description="Zn(2)-C6 fungal-type" evidence="2">
    <location>
        <begin position="186"/>
        <end position="219"/>
    </location>
</feature>
<organism evidence="3 4">
    <name type="scientific">Dentiscutata erythropus</name>
    <dbReference type="NCBI Taxonomy" id="1348616"/>
    <lineage>
        <taxon>Eukaryota</taxon>
        <taxon>Fungi</taxon>
        <taxon>Fungi incertae sedis</taxon>
        <taxon>Mucoromycota</taxon>
        <taxon>Glomeromycotina</taxon>
        <taxon>Glomeromycetes</taxon>
        <taxon>Diversisporales</taxon>
        <taxon>Gigasporaceae</taxon>
        <taxon>Dentiscutata</taxon>
    </lineage>
</organism>
<evidence type="ECO:0000313" key="4">
    <source>
        <dbReference type="Proteomes" id="UP000789405"/>
    </source>
</evidence>
<dbReference type="InterPro" id="IPR036864">
    <property type="entry name" value="Zn2-C6_fun-type_DNA-bd_sf"/>
</dbReference>
<dbReference type="AlphaFoldDB" id="A0A9N8ZS98"/>
<dbReference type="InterPro" id="IPR001138">
    <property type="entry name" value="Zn2Cys6_DnaBD"/>
</dbReference>
<dbReference type="PROSITE" id="PS00463">
    <property type="entry name" value="ZN2_CY6_FUNGAL_1"/>
    <property type="match status" value="1"/>
</dbReference>
<sequence length="221" mass="26062">MASSSFQSSSDNHQVQYQENDYMNPSYPQFSLENYQGQRQFFSEDHSEGHQFSQQKQYQDILLEIHQERYQSPLENNQQYQEIAKLTSFFEGKKSQLNERESQLNKRESQLNERESQLNERESQLNKKESQLKEEGSQHKTANAFLVYLRDILGDDFFLYHNKFLESLQNSSSFLEMKEGKRKAAACDICHGRKKRCVGGKIGEEPCEYCSENKKDCSYIR</sequence>
<dbReference type="PROSITE" id="PS50048">
    <property type="entry name" value="ZN2_CY6_FUNGAL_2"/>
    <property type="match status" value="1"/>
</dbReference>
<dbReference type="GO" id="GO:0000981">
    <property type="term" value="F:DNA-binding transcription factor activity, RNA polymerase II-specific"/>
    <property type="evidence" value="ECO:0007669"/>
    <property type="project" value="InterPro"/>
</dbReference>
<dbReference type="CDD" id="cd00067">
    <property type="entry name" value="GAL4"/>
    <property type="match status" value="1"/>
</dbReference>
<dbReference type="GO" id="GO:0008270">
    <property type="term" value="F:zinc ion binding"/>
    <property type="evidence" value="ECO:0007669"/>
    <property type="project" value="InterPro"/>
</dbReference>
<dbReference type="OrthoDB" id="2457496at2759"/>
<accession>A0A9N8ZS98</accession>
<feature type="region of interest" description="Disordered" evidence="1">
    <location>
        <begin position="1"/>
        <end position="29"/>
    </location>
</feature>
<keyword evidence="4" id="KW-1185">Reference proteome</keyword>
<feature type="compositionally biased region" description="Polar residues" evidence="1">
    <location>
        <begin position="11"/>
        <end position="29"/>
    </location>
</feature>